<reference evidence="10 11" key="1">
    <citation type="submission" date="2016-10" db="EMBL/GenBank/DDBJ databases">
        <authorList>
            <person name="Varghese N."/>
            <person name="Submissions S."/>
        </authorList>
    </citation>
    <scope>NUCLEOTIDE SEQUENCE [LARGE SCALE GENOMIC DNA]</scope>
    <source>
        <strain evidence="10 11">DSM 17997</strain>
    </source>
</reference>
<comment type="similarity">
    <text evidence="8">Belongs to the tRNA(Ile)-lysidine synthase family.</text>
</comment>
<keyword evidence="11" id="KW-1185">Reference proteome</keyword>
<dbReference type="InterPro" id="IPR012795">
    <property type="entry name" value="tRNA_Ile_lys_synt_N"/>
</dbReference>
<dbReference type="Pfam" id="PF11734">
    <property type="entry name" value="TilS_C"/>
    <property type="match status" value="1"/>
</dbReference>
<dbReference type="EC" id="6.3.4.19" evidence="8"/>
<dbReference type="InterPro" id="IPR011063">
    <property type="entry name" value="TilS/TtcA_N"/>
</dbReference>
<evidence type="ECO:0000313" key="10">
    <source>
        <dbReference type="EMBL" id="SDZ56330.1"/>
    </source>
</evidence>
<dbReference type="PANTHER" id="PTHR43033:SF1">
    <property type="entry name" value="TRNA(ILE)-LYSIDINE SYNTHASE-RELATED"/>
    <property type="match status" value="1"/>
</dbReference>
<keyword evidence="6 8" id="KW-0067">ATP-binding</keyword>
<accession>A0A1H3U1I9</accession>
<protein>
    <recommendedName>
        <fullName evidence="8">tRNA(Ile)-lysidine synthase</fullName>
        <ecNumber evidence="8">6.3.4.19</ecNumber>
    </recommendedName>
    <alternativeName>
        <fullName evidence="8">tRNA(Ile)-2-lysyl-cytidine synthase</fullName>
    </alternativeName>
    <alternativeName>
        <fullName evidence="8">tRNA(Ile)-lysidine synthetase</fullName>
    </alternativeName>
</protein>
<comment type="domain">
    <text evidence="8">The N-terminal region contains the highly conserved SGGXDS motif, predicted to be a P-loop motif involved in ATP binding.</text>
</comment>
<dbReference type="InterPro" id="IPR012796">
    <property type="entry name" value="Lysidine-tRNA-synth_C"/>
</dbReference>
<evidence type="ECO:0000256" key="2">
    <source>
        <dbReference type="ARBA" id="ARBA00022490"/>
    </source>
</evidence>
<dbReference type="Pfam" id="PF01171">
    <property type="entry name" value="ATP_bind_3"/>
    <property type="match status" value="1"/>
</dbReference>
<comment type="function">
    <text evidence="8">Ligates lysine onto the cytidine present at position 34 of the AUA codon-specific tRNA(Ile) that contains the anticodon CAU, in an ATP-dependent manner. Cytidine is converted to lysidine, thus changing the amino acid specificity of the tRNA from methionine to isoleucine.</text>
</comment>
<dbReference type="EMBL" id="FNQC01000025">
    <property type="protein sequence ID" value="SDZ56330.1"/>
    <property type="molecule type" value="Genomic_DNA"/>
</dbReference>
<dbReference type="NCBIfam" id="TIGR02432">
    <property type="entry name" value="lysidine_TilS_N"/>
    <property type="match status" value="1"/>
</dbReference>
<organism evidence="10 11">
    <name type="scientific">Rhodonellum ikkaensis</name>
    <dbReference type="NCBI Taxonomy" id="336829"/>
    <lineage>
        <taxon>Bacteria</taxon>
        <taxon>Pseudomonadati</taxon>
        <taxon>Bacteroidota</taxon>
        <taxon>Cytophagia</taxon>
        <taxon>Cytophagales</taxon>
        <taxon>Cytophagaceae</taxon>
        <taxon>Rhodonellum</taxon>
    </lineage>
</organism>
<dbReference type="Gene3D" id="3.40.50.620">
    <property type="entry name" value="HUPs"/>
    <property type="match status" value="1"/>
</dbReference>
<sequence>MVDDFIRHIRSKNLLDAHKPYLLAISGGMDSVCLGNLLKAAGIDFSLAHVNFQLRGQESQGDEAFVRELAEEWGVPVFVNKTKEDDFKERNQSVQMGARDFRYQWFEELIKEHHFEGVLVAHHFEDQIETKLLNLLRGTGIEGLYGMADRRGNIVRPLLPFRRVEIQKYLEENGKVWRNDSSNLKNEYKRNFLRNQVIPLLAEGFPDGLSAIDLSFQRLKDTGRAFFYFFGEWKKNAVRQEGDHFYLPLDAIEFLPGKNSMLYYWLREYGFNYSDVVSIMEGIQKKEPGKTYFSQTHFINLDREMLIVGSDDFELEPIDIQATDIQIRIKNHHYELIHLRGEHELDRARENAMLDMDRLEFPLTVRKWTLGDKFVPLGMKNEKKISDLLIDLKIPLIHKKTVTVLCSGDQIAWVMGYRISDRFKCDANTKRTLYFKKT</sequence>
<feature type="binding site" evidence="8">
    <location>
        <begin position="26"/>
        <end position="31"/>
    </location>
    <ligand>
        <name>ATP</name>
        <dbReference type="ChEBI" id="CHEBI:30616"/>
    </ligand>
</feature>
<comment type="catalytic activity">
    <reaction evidence="7 8">
        <text>cytidine(34) in tRNA(Ile2) + L-lysine + ATP = lysidine(34) in tRNA(Ile2) + AMP + diphosphate + H(+)</text>
        <dbReference type="Rhea" id="RHEA:43744"/>
        <dbReference type="Rhea" id="RHEA-COMP:10625"/>
        <dbReference type="Rhea" id="RHEA-COMP:10670"/>
        <dbReference type="ChEBI" id="CHEBI:15378"/>
        <dbReference type="ChEBI" id="CHEBI:30616"/>
        <dbReference type="ChEBI" id="CHEBI:32551"/>
        <dbReference type="ChEBI" id="CHEBI:33019"/>
        <dbReference type="ChEBI" id="CHEBI:82748"/>
        <dbReference type="ChEBI" id="CHEBI:83665"/>
        <dbReference type="ChEBI" id="CHEBI:456215"/>
        <dbReference type="EC" id="6.3.4.19"/>
    </reaction>
</comment>
<evidence type="ECO:0000256" key="5">
    <source>
        <dbReference type="ARBA" id="ARBA00022741"/>
    </source>
</evidence>
<dbReference type="HAMAP" id="MF_01161">
    <property type="entry name" value="tRNA_Ile_lys_synt"/>
    <property type="match status" value="1"/>
</dbReference>
<evidence type="ECO:0000256" key="7">
    <source>
        <dbReference type="ARBA" id="ARBA00048539"/>
    </source>
</evidence>
<keyword evidence="4 8" id="KW-0819">tRNA processing</keyword>
<evidence type="ECO:0000256" key="6">
    <source>
        <dbReference type="ARBA" id="ARBA00022840"/>
    </source>
</evidence>
<dbReference type="CDD" id="cd01992">
    <property type="entry name" value="TilS_N"/>
    <property type="match status" value="1"/>
</dbReference>
<name>A0A1H3U1I9_9BACT</name>
<proteinExistence type="inferred from homology"/>
<dbReference type="SMART" id="SM00977">
    <property type="entry name" value="TilS_C"/>
    <property type="match status" value="1"/>
</dbReference>
<dbReference type="SUPFAM" id="SSF52402">
    <property type="entry name" value="Adenine nucleotide alpha hydrolases-like"/>
    <property type="match status" value="1"/>
</dbReference>
<gene>
    <name evidence="8" type="primary">tilS</name>
    <name evidence="10" type="ORF">SAMN05444412_12516</name>
</gene>
<dbReference type="InterPro" id="IPR014729">
    <property type="entry name" value="Rossmann-like_a/b/a_fold"/>
</dbReference>
<comment type="subcellular location">
    <subcellularLocation>
        <location evidence="1 8">Cytoplasm</location>
    </subcellularLocation>
</comment>
<keyword evidence="3 8" id="KW-0436">Ligase</keyword>
<evidence type="ECO:0000256" key="3">
    <source>
        <dbReference type="ARBA" id="ARBA00022598"/>
    </source>
</evidence>
<evidence type="ECO:0000259" key="9">
    <source>
        <dbReference type="SMART" id="SM00977"/>
    </source>
</evidence>
<evidence type="ECO:0000256" key="1">
    <source>
        <dbReference type="ARBA" id="ARBA00004496"/>
    </source>
</evidence>
<keyword evidence="5 8" id="KW-0547">Nucleotide-binding</keyword>
<dbReference type="NCBIfam" id="TIGR02433">
    <property type="entry name" value="lysidine_TilS_C"/>
    <property type="match status" value="1"/>
</dbReference>
<dbReference type="Proteomes" id="UP000199663">
    <property type="component" value="Unassembled WGS sequence"/>
</dbReference>
<dbReference type="InterPro" id="IPR012094">
    <property type="entry name" value="tRNA_Ile_lys_synt"/>
</dbReference>
<keyword evidence="2 8" id="KW-0963">Cytoplasm</keyword>
<evidence type="ECO:0000256" key="4">
    <source>
        <dbReference type="ARBA" id="ARBA00022694"/>
    </source>
</evidence>
<evidence type="ECO:0000256" key="8">
    <source>
        <dbReference type="HAMAP-Rule" id="MF_01161"/>
    </source>
</evidence>
<dbReference type="SUPFAM" id="SSF56037">
    <property type="entry name" value="PheT/TilS domain"/>
    <property type="match status" value="1"/>
</dbReference>
<comment type="caution">
    <text evidence="10">The sequence shown here is derived from an EMBL/GenBank/DDBJ whole genome shotgun (WGS) entry which is preliminary data.</text>
</comment>
<feature type="domain" description="Lysidine-tRNA(Ile) synthetase C-terminal" evidence="9">
    <location>
        <begin position="363"/>
        <end position="435"/>
    </location>
</feature>
<dbReference type="PANTHER" id="PTHR43033">
    <property type="entry name" value="TRNA(ILE)-LYSIDINE SYNTHASE-RELATED"/>
    <property type="match status" value="1"/>
</dbReference>
<evidence type="ECO:0000313" key="11">
    <source>
        <dbReference type="Proteomes" id="UP000199663"/>
    </source>
</evidence>